<dbReference type="OrthoDB" id="571721at2"/>
<sequence length="220" mass="25739">MERVLEDFNERAKEVSDYFTFLRDLEQQRIKLIEDGQISKINTELEKTLKATGYLLLYNLVESTMRNAIELIFDEIQTKNISFDNLKIEFKKLIWKNIRKRKIEQLTTEITTLSQHIINVSFDPNDLFSGNVDAKKIKEIAIIYGFSTITDSETRDGIDLLSIKKNRNDLAHGFVSFNDIGKSTTANELLEISDRVIKYLRQILENINEYLDNEEYLDQT</sequence>
<gene>
    <name evidence="2" type="ordered locus">cce_4360</name>
</gene>
<dbReference type="InterPro" id="IPR040788">
    <property type="entry name" value="HEPN_MAE_28990"/>
</dbReference>
<protein>
    <recommendedName>
        <fullName evidence="1">MAE-28990/MAE-18760-like HEPN domain-containing protein</fullName>
    </recommendedName>
</protein>
<accession>B1WTJ3</accession>
<feature type="domain" description="MAE-28990/MAE-18760-like HEPN" evidence="1">
    <location>
        <begin position="3"/>
        <end position="216"/>
    </location>
</feature>
<reference evidence="2 3" key="1">
    <citation type="journal article" date="2008" name="Proc. Natl. Acad. Sci. U.S.A.">
        <title>The genome of Cyanothece 51142, a unicellular diazotrophic cyanobacterium important in the marine nitrogen cycle.</title>
        <authorList>
            <person name="Welsh E.A."/>
            <person name="Liberton M."/>
            <person name="Stoeckel J."/>
            <person name="Loh T."/>
            <person name="Elvitigala T."/>
            <person name="Wang C."/>
            <person name="Wollam A."/>
            <person name="Fulton R.S."/>
            <person name="Clifton S.W."/>
            <person name="Jacobs J.M."/>
            <person name="Aurora R."/>
            <person name="Ghosh B.K."/>
            <person name="Sherman L.A."/>
            <person name="Smith R.D."/>
            <person name="Wilson R.K."/>
            <person name="Pakrasi H.B."/>
        </authorList>
    </citation>
    <scope>NUCLEOTIDE SEQUENCE [LARGE SCALE GENOMIC DNA]</scope>
    <source>
        <strain evidence="3">ATCC 51142 / BH68</strain>
    </source>
</reference>
<evidence type="ECO:0000313" key="3">
    <source>
        <dbReference type="Proteomes" id="UP000001203"/>
    </source>
</evidence>
<dbReference type="Proteomes" id="UP000001203">
    <property type="component" value="Chromosome circular"/>
</dbReference>
<name>B1WTJ3_CROS5</name>
<dbReference type="EMBL" id="CP000806">
    <property type="protein sequence ID" value="ACB53708.1"/>
    <property type="molecule type" value="Genomic_DNA"/>
</dbReference>
<organism evidence="2 3">
    <name type="scientific">Crocosphaera subtropica (strain ATCC 51142 / BH68)</name>
    <name type="common">Cyanothece sp. (strain ATCC 51142)</name>
    <dbReference type="NCBI Taxonomy" id="43989"/>
    <lineage>
        <taxon>Bacteria</taxon>
        <taxon>Bacillati</taxon>
        <taxon>Cyanobacteriota</taxon>
        <taxon>Cyanophyceae</taxon>
        <taxon>Oscillatoriophycideae</taxon>
        <taxon>Chroococcales</taxon>
        <taxon>Aphanothecaceae</taxon>
        <taxon>Crocosphaera</taxon>
        <taxon>Crocosphaera subtropica</taxon>
    </lineage>
</organism>
<dbReference type="STRING" id="43989.cce_4360"/>
<proteinExistence type="predicted"/>
<dbReference type="eggNOG" id="ENOG502ZC55">
    <property type="taxonomic scope" value="Bacteria"/>
</dbReference>
<evidence type="ECO:0000313" key="2">
    <source>
        <dbReference type="EMBL" id="ACB53708.1"/>
    </source>
</evidence>
<dbReference type="AlphaFoldDB" id="B1WTJ3"/>
<keyword evidence="3" id="KW-1185">Reference proteome</keyword>
<dbReference type="Pfam" id="PF18737">
    <property type="entry name" value="HEPN_MAE_28990"/>
    <property type="match status" value="1"/>
</dbReference>
<dbReference type="KEGG" id="cyt:cce_4360"/>
<evidence type="ECO:0000259" key="1">
    <source>
        <dbReference type="Pfam" id="PF18737"/>
    </source>
</evidence>
<dbReference type="HOGENOM" id="CLU_100975_0_0_3"/>
<dbReference type="RefSeq" id="WP_009543582.1">
    <property type="nucleotide sequence ID" value="NC_010546.1"/>
</dbReference>